<evidence type="ECO:0000313" key="2">
    <source>
        <dbReference type="Proteomes" id="UP000197065"/>
    </source>
</evidence>
<dbReference type="RefSeq" id="WP_088559534.1">
    <property type="nucleotide sequence ID" value="NZ_FYEH01000001.1"/>
</dbReference>
<dbReference type="Proteomes" id="UP000197065">
    <property type="component" value="Unassembled WGS sequence"/>
</dbReference>
<evidence type="ECO:0000313" key="1">
    <source>
        <dbReference type="EMBL" id="SNB52194.1"/>
    </source>
</evidence>
<sequence>MRTLIVILILIVGGFLAFTRLAYGTFDPCQAAAASYRQKVETAMQAKLEGTPEGMLLTMLGPAVQPLIDAVLAETFKTRATYECVAAVPYLETPWGKERAQGDADKLIAQLKKKAS</sequence>
<dbReference type="EMBL" id="FYEH01000001">
    <property type="protein sequence ID" value="SNB52194.1"/>
    <property type="molecule type" value="Genomic_DNA"/>
</dbReference>
<accession>A0A212PZ07</accession>
<protein>
    <submittedName>
        <fullName evidence="1">Uncharacterized protein</fullName>
    </submittedName>
</protein>
<organism evidence="1 2">
    <name type="scientific">Arboricoccus pini</name>
    <dbReference type="NCBI Taxonomy" id="1963835"/>
    <lineage>
        <taxon>Bacteria</taxon>
        <taxon>Pseudomonadati</taxon>
        <taxon>Pseudomonadota</taxon>
        <taxon>Alphaproteobacteria</taxon>
        <taxon>Geminicoccales</taxon>
        <taxon>Geminicoccaceae</taxon>
        <taxon>Arboricoccus</taxon>
    </lineage>
</organism>
<keyword evidence="2" id="KW-1185">Reference proteome</keyword>
<gene>
    <name evidence="1" type="ORF">SAMN07250955_101203</name>
</gene>
<name>A0A212PZ07_9PROT</name>
<dbReference type="AlphaFoldDB" id="A0A212PZ07"/>
<reference evidence="1 2" key="1">
    <citation type="submission" date="2017-06" db="EMBL/GenBank/DDBJ databases">
        <authorList>
            <person name="Kim H.J."/>
            <person name="Triplett B.A."/>
        </authorList>
    </citation>
    <scope>NUCLEOTIDE SEQUENCE [LARGE SCALE GENOMIC DNA]</scope>
    <source>
        <strain evidence="1 2">B29T1</strain>
    </source>
</reference>
<proteinExistence type="predicted"/>